<dbReference type="AlphaFoldDB" id="A0ABD0UWS6"/>
<gene>
    <name evidence="3" type="ORF">M5K25_012318</name>
</gene>
<keyword evidence="2" id="KW-0472">Membrane</keyword>
<feature type="transmembrane region" description="Helical" evidence="2">
    <location>
        <begin position="248"/>
        <end position="268"/>
    </location>
</feature>
<organism evidence="3 4">
    <name type="scientific">Dendrobium thyrsiflorum</name>
    <name type="common">Pinecone-like raceme dendrobium</name>
    <name type="synonym">Orchid</name>
    <dbReference type="NCBI Taxonomy" id="117978"/>
    <lineage>
        <taxon>Eukaryota</taxon>
        <taxon>Viridiplantae</taxon>
        <taxon>Streptophyta</taxon>
        <taxon>Embryophyta</taxon>
        <taxon>Tracheophyta</taxon>
        <taxon>Spermatophyta</taxon>
        <taxon>Magnoliopsida</taxon>
        <taxon>Liliopsida</taxon>
        <taxon>Asparagales</taxon>
        <taxon>Orchidaceae</taxon>
        <taxon>Epidendroideae</taxon>
        <taxon>Malaxideae</taxon>
        <taxon>Dendrobiinae</taxon>
        <taxon>Dendrobium</taxon>
    </lineage>
</organism>
<name>A0ABD0UWS6_DENTH</name>
<keyword evidence="4" id="KW-1185">Reference proteome</keyword>
<dbReference type="EMBL" id="JANQDX010000010">
    <property type="protein sequence ID" value="KAL0917268.1"/>
    <property type="molecule type" value="Genomic_DNA"/>
</dbReference>
<evidence type="ECO:0000313" key="4">
    <source>
        <dbReference type="Proteomes" id="UP001552299"/>
    </source>
</evidence>
<keyword evidence="2" id="KW-1133">Transmembrane helix</keyword>
<keyword evidence="2" id="KW-0812">Transmembrane</keyword>
<feature type="compositionally biased region" description="Low complexity" evidence="1">
    <location>
        <begin position="1"/>
        <end position="16"/>
    </location>
</feature>
<evidence type="ECO:0000256" key="2">
    <source>
        <dbReference type="SAM" id="Phobius"/>
    </source>
</evidence>
<reference evidence="3 4" key="1">
    <citation type="journal article" date="2024" name="Plant Biotechnol. J.">
        <title>Dendrobium thyrsiflorum genome and its molecular insights into genes involved in important horticultural traits.</title>
        <authorList>
            <person name="Chen B."/>
            <person name="Wang J.Y."/>
            <person name="Zheng P.J."/>
            <person name="Li K.L."/>
            <person name="Liang Y.M."/>
            <person name="Chen X.F."/>
            <person name="Zhang C."/>
            <person name="Zhao X."/>
            <person name="He X."/>
            <person name="Zhang G.Q."/>
            <person name="Liu Z.J."/>
            <person name="Xu Q."/>
        </authorList>
    </citation>
    <scope>NUCLEOTIDE SEQUENCE [LARGE SCALE GENOMIC DNA]</scope>
    <source>
        <strain evidence="3">GZMU011</strain>
    </source>
</reference>
<feature type="region of interest" description="Disordered" evidence="1">
    <location>
        <begin position="181"/>
        <end position="230"/>
    </location>
</feature>
<proteinExistence type="predicted"/>
<protein>
    <submittedName>
        <fullName evidence="3">Uncharacterized protein</fullName>
    </submittedName>
</protein>
<comment type="caution">
    <text evidence="3">The sequence shown here is derived from an EMBL/GenBank/DDBJ whole genome shotgun (WGS) entry which is preliminary data.</text>
</comment>
<dbReference type="Proteomes" id="UP001552299">
    <property type="component" value="Unassembled WGS sequence"/>
</dbReference>
<sequence length="269" mass="28630">MGLDQPLRLRCSRPSPLRQPDPAARPHPLRARARLTSTAAAPTPASHPRPPGRLAHVRAPRPRSRAARAARSHARLASLLGRVSAELGHCFSPSSSLLALRSSGARAAEVLPVLAGKDLPHPSLGGSPFPLGLSHPKTPDGHPPLFSAWRARRPSRTPPFLLSRSLSLSIGTSRRVAALASASPFGSRNTRRQGPALSAPVASPKTSWPSPPLSRETSRNPLLPPPLAPVCDHEAETQLPPVSPSLNLRIASTFTLVFILLCLARLLVF</sequence>
<evidence type="ECO:0000313" key="3">
    <source>
        <dbReference type="EMBL" id="KAL0917268.1"/>
    </source>
</evidence>
<feature type="compositionally biased region" description="Basic residues" evidence="1">
    <location>
        <begin position="55"/>
        <end position="68"/>
    </location>
</feature>
<feature type="region of interest" description="Disordered" evidence="1">
    <location>
        <begin position="1"/>
        <end position="68"/>
    </location>
</feature>
<accession>A0ABD0UWS6</accession>
<evidence type="ECO:0000256" key="1">
    <source>
        <dbReference type="SAM" id="MobiDB-lite"/>
    </source>
</evidence>
<feature type="compositionally biased region" description="Low complexity" evidence="1">
    <location>
        <begin position="34"/>
        <end position="44"/>
    </location>
</feature>